<dbReference type="Proteomes" id="UP001157156">
    <property type="component" value="Unassembled WGS sequence"/>
</dbReference>
<feature type="transmembrane region" description="Helical" evidence="7">
    <location>
        <begin position="42"/>
        <end position="65"/>
    </location>
</feature>
<evidence type="ECO:0000256" key="6">
    <source>
        <dbReference type="ARBA" id="ARBA00023136"/>
    </source>
</evidence>
<comment type="subcellular location">
    <subcellularLocation>
        <location evidence="1 7">Cell membrane</location>
        <topology evidence="1 7">Multi-pass membrane protein</topology>
    </subcellularLocation>
</comment>
<comment type="caution">
    <text evidence="10">The sequence shown here is derived from an EMBL/GenBank/DDBJ whole genome shotgun (WGS) entry which is preliminary data.</text>
</comment>
<protein>
    <submittedName>
        <fullName evidence="10">Sugar ABC transporter permease</fullName>
    </submittedName>
</protein>
<evidence type="ECO:0000313" key="10">
    <source>
        <dbReference type="EMBL" id="GLT15738.1"/>
    </source>
</evidence>
<dbReference type="InterPro" id="IPR051393">
    <property type="entry name" value="ABC_transporter_permease"/>
</dbReference>
<accession>A0ABQ6ERH4</accession>
<feature type="domain" description="ABC transmembrane type-1" evidence="9">
    <location>
        <begin position="101"/>
        <end position="316"/>
    </location>
</feature>
<keyword evidence="6 7" id="KW-0472">Membrane</keyword>
<dbReference type="Pfam" id="PF00528">
    <property type="entry name" value="BPD_transp_1"/>
    <property type="match status" value="1"/>
</dbReference>
<feature type="transmembrane region" description="Helical" evidence="7">
    <location>
        <begin position="104"/>
        <end position="127"/>
    </location>
</feature>
<evidence type="ECO:0000256" key="4">
    <source>
        <dbReference type="ARBA" id="ARBA00022692"/>
    </source>
</evidence>
<keyword evidence="4 7" id="KW-0812">Transmembrane</keyword>
<feature type="transmembrane region" description="Helical" evidence="7">
    <location>
        <begin position="187"/>
        <end position="212"/>
    </location>
</feature>
<keyword evidence="3" id="KW-1003">Cell membrane</keyword>
<proteinExistence type="inferred from homology"/>
<comment type="similarity">
    <text evidence="7">Belongs to the binding-protein-dependent transport system permease family.</text>
</comment>
<keyword evidence="5 7" id="KW-1133">Transmembrane helix</keyword>
<dbReference type="PANTHER" id="PTHR30193:SF42">
    <property type="entry name" value="ABC TRANSPORTER PERMEASE PROTEIN"/>
    <property type="match status" value="1"/>
</dbReference>
<dbReference type="PANTHER" id="PTHR30193">
    <property type="entry name" value="ABC TRANSPORTER PERMEASE PROTEIN"/>
    <property type="match status" value="1"/>
</dbReference>
<feature type="transmembrane region" description="Helical" evidence="7">
    <location>
        <begin position="294"/>
        <end position="316"/>
    </location>
</feature>
<keyword evidence="11" id="KW-1185">Reference proteome</keyword>
<evidence type="ECO:0000256" key="1">
    <source>
        <dbReference type="ARBA" id="ARBA00004651"/>
    </source>
</evidence>
<feature type="region of interest" description="Disordered" evidence="8">
    <location>
        <begin position="1"/>
        <end position="27"/>
    </location>
</feature>
<evidence type="ECO:0000256" key="2">
    <source>
        <dbReference type="ARBA" id="ARBA00022448"/>
    </source>
</evidence>
<reference evidence="11" key="1">
    <citation type="journal article" date="2019" name="Int. J. Syst. Evol. Microbiol.">
        <title>The Global Catalogue of Microorganisms (GCM) 10K type strain sequencing project: providing services to taxonomists for standard genome sequencing and annotation.</title>
        <authorList>
            <consortium name="The Broad Institute Genomics Platform"/>
            <consortium name="The Broad Institute Genome Sequencing Center for Infectious Disease"/>
            <person name="Wu L."/>
            <person name="Ma J."/>
        </authorList>
    </citation>
    <scope>NUCLEOTIDE SEQUENCE [LARGE SCALE GENOMIC DNA]</scope>
    <source>
        <strain evidence="11">NBRC 111146</strain>
    </source>
</reference>
<dbReference type="PROSITE" id="PS50928">
    <property type="entry name" value="ABC_TM1"/>
    <property type="match status" value="1"/>
</dbReference>
<evidence type="ECO:0000256" key="8">
    <source>
        <dbReference type="SAM" id="MobiDB-lite"/>
    </source>
</evidence>
<dbReference type="InterPro" id="IPR000515">
    <property type="entry name" value="MetI-like"/>
</dbReference>
<feature type="compositionally biased region" description="Basic and acidic residues" evidence="8">
    <location>
        <begin position="7"/>
        <end position="17"/>
    </location>
</feature>
<feature type="transmembrane region" description="Helical" evidence="7">
    <location>
        <begin position="139"/>
        <end position="158"/>
    </location>
</feature>
<dbReference type="InterPro" id="IPR035906">
    <property type="entry name" value="MetI-like_sf"/>
</dbReference>
<dbReference type="CDD" id="cd06261">
    <property type="entry name" value="TM_PBP2"/>
    <property type="match status" value="1"/>
</dbReference>
<dbReference type="Gene3D" id="1.10.3720.10">
    <property type="entry name" value="MetI-like"/>
    <property type="match status" value="1"/>
</dbReference>
<sequence length="324" mass="35867">MDNAFDSTKHQPHERDGAQSGSAMPTRRTAPKLKLVDRLQHWLPKIVLAPTLVITVVCIYGYIIWTGALSLTNSRFLPSFNFTGFGQYAKLMENDRWITSITNLGIFGLLFLAIVIVLGVGLAIFLDQNIRNEGVIRSIYLYPMALSFIVTGTAWKWILNPGLGIEKMVRDWGFTDFKFDWIVDSDMVVYTLVIAAVWQSSGFVMAMFLAGLRGIDSSIIKAAQIDGASLPRIYWSIVMPCLRPVFFSAVIITSHIAIKSFDLVTALTAGGPGYSSDLPALFMYAYSFTRGQTALGSASAMMMLAGILAILVPYLYSELREKKS</sequence>
<keyword evidence="2 7" id="KW-0813">Transport</keyword>
<evidence type="ECO:0000259" key="9">
    <source>
        <dbReference type="PROSITE" id="PS50928"/>
    </source>
</evidence>
<organism evidence="10 11">
    <name type="scientific">Vibrio algivorus</name>
    <dbReference type="NCBI Taxonomy" id="1667024"/>
    <lineage>
        <taxon>Bacteria</taxon>
        <taxon>Pseudomonadati</taxon>
        <taxon>Pseudomonadota</taxon>
        <taxon>Gammaproteobacteria</taxon>
        <taxon>Vibrionales</taxon>
        <taxon>Vibrionaceae</taxon>
        <taxon>Vibrio</taxon>
    </lineage>
</organism>
<evidence type="ECO:0000256" key="5">
    <source>
        <dbReference type="ARBA" id="ARBA00022989"/>
    </source>
</evidence>
<evidence type="ECO:0000256" key="3">
    <source>
        <dbReference type="ARBA" id="ARBA00022475"/>
    </source>
</evidence>
<evidence type="ECO:0000313" key="11">
    <source>
        <dbReference type="Proteomes" id="UP001157156"/>
    </source>
</evidence>
<feature type="transmembrane region" description="Helical" evidence="7">
    <location>
        <begin position="233"/>
        <end position="258"/>
    </location>
</feature>
<name>A0ABQ6ERH4_9VIBR</name>
<dbReference type="SUPFAM" id="SSF161098">
    <property type="entry name" value="MetI-like"/>
    <property type="match status" value="1"/>
</dbReference>
<gene>
    <name evidence="10" type="ORF">GCM10007931_27130</name>
</gene>
<dbReference type="EMBL" id="BSPV01000009">
    <property type="protein sequence ID" value="GLT15738.1"/>
    <property type="molecule type" value="Genomic_DNA"/>
</dbReference>
<evidence type="ECO:0000256" key="7">
    <source>
        <dbReference type="RuleBase" id="RU363032"/>
    </source>
</evidence>